<evidence type="ECO:0000256" key="2">
    <source>
        <dbReference type="ARBA" id="ARBA00010944"/>
    </source>
</evidence>
<reference evidence="8 9" key="1">
    <citation type="submission" date="2018-06" db="EMBL/GenBank/DDBJ databases">
        <title>Genomic Encyclopedia of Archaeal and Bacterial Type Strains, Phase II (KMG-II): from individual species to whole genera.</title>
        <authorList>
            <person name="Goeker M."/>
        </authorList>
    </citation>
    <scope>NUCLEOTIDE SEQUENCE [LARGE SCALE GENOMIC DNA]</scope>
    <source>
        <strain evidence="8 9">DSM 12408</strain>
    </source>
</reference>
<dbReference type="Gene3D" id="3.40.50.720">
    <property type="entry name" value="NAD(P)-binding Rossmann-like Domain"/>
    <property type="match status" value="1"/>
</dbReference>
<dbReference type="OrthoDB" id="9803892at2"/>
<protein>
    <recommendedName>
        <fullName evidence="4 6">dTDP-4-dehydrorhamnose reductase</fullName>
        <ecNumber evidence="3 6">1.1.1.133</ecNumber>
    </recommendedName>
</protein>
<comment type="function">
    <text evidence="6">Catalyzes the reduction of dTDP-6-deoxy-L-lyxo-4-hexulose to yield dTDP-L-rhamnose.</text>
</comment>
<gene>
    <name evidence="8" type="ORF">LX77_01912</name>
</gene>
<evidence type="ECO:0000259" key="7">
    <source>
        <dbReference type="Pfam" id="PF04321"/>
    </source>
</evidence>
<evidence type="ECO:0000256" key="1">
    <source>
        <dbReference type="ARBA" id="ARBA00004781"/>
    </source>
</evidence>
<dbReference type="PANTHER" id="PTHR10491">
    <property type="entry name" value="DTDP-4-DEHYDRORHAMNOSE REDUCTASE"/>
    <property type="match status" value="1"/>
</dbReference>
<dbReference type="Gene3D" id="3.90.25.10">
    <property type="entry name" value="UDP-galactose 4-epimerase, domain 1"/>
    <property type="match status" value="1"/>
</dbReference>
<evidence type="ECO:0000313" key="8">
    <source>
        <dbReference type="EMBL" id="RAJ24360.1"/>
    </source>
</evidence>
<comment type="catalytic activity">
    <reaction evidence="5">
        <text>dTDP-beta-L-rhamnose + NADP(+) = dTDP-4-dehydro-beta-L-rhamnose + NADPH + H(+)</text>
        <dbReference type="Rhea" id="RHEA:21796"/>
        <dbReference type="ChEBI" id="CHEBI:15378"/>
        <dbReference type="ChEBI" id="CHEBI:57510"/>
        <dbReference type="ChEBI" id="CHEBI:57783"/>
        <dbReference type="ChEBI" id="CHEBI:58349"/>
        <dbReference type="ChEBI" id="CHEBI:62830"/>
        <dbReference type="EC" id="1.1.1.133"/>
    </reaction>
</comment>
<comment type="similarity">
    <text evidence="2 6">Belongs to the dTDP-4-dehydrorhamnose reductase family.</text>
</comment>
<proteinExistence type="inferred from homology"/>
<dbReference type="RefSeq" id="WP_066437071.1">
    <property type="nucleotide sequence ID" value="NZ_LZRN01000040.1"/>
</dbReference>
<dbReference type="EMBL" id="QLLQ01000006">
    <property type="protein sequence ID" value="RAJ24360.1"/>
    <property type="molecule type" value="Genomic_DNA"/>
</dbReference>
<keyword evidence="6" id="KW-0560">Oxidoreductase</keyword>
<dbReference type="GO" id="GO:0005829">
    <property type="term" value="C:cytosol"/>
    <property type="evidence" value="ECO:0007669"/>
    <property type="project" value="TreeGrafter"/>
</dbReference>
<dbReference type="UniPathway" id="UPA00124"/>
<dbReference type="InterPro" id="IPR005913">
    <property type="entry name" value="dTDP_dehydrorham_reduct"/>
</dbReference>
<dbReference type="SUPFAM" id="SSF51735">
    <property type="entry name" value="NAD(P)-binding Rossmann-fold domains"/>
    <property type="match status" value="1"/>
</dbReference>
<name>A0A1A7QXF7_9FLAO</name>
<dbReference type="PANTHER" id="PTHR10491:SF4">
    <property type="entry name" value="METHIONINE ADENOSYLTRANSFERASE 2 SUBUNIT BETA"/>
    <property type="match status" value="1"/>
</dbReference>
<evidence type="ECO:0000256" key="3">
    <source>
        <dbReference type="ARBA" id="ARBA00012929"/>
    </source>
</evidence>
<comment type="pathway">
    <text evidence="1 6">Carbohydrate biosynthesis; dTDP-L-rhamnose biosynthesis.</text>
</comment>
<evidence type="ECO:0000256" key="6">
    <source>
        <dbReference type="RuleBase" id="RU364082"/>
    </source>
</evidence>
<sequence>MKATVLVTGGNGQLASCINAISQLYPKLHFIFVDKNVLDITNALNVLEFFNNNKIDWCINCAAYTAVDRAEIEQELVQNVNVTGAKNLAQACEKHTAKLVHISTDFVFDGKQNMAYTEYDATGPLNSYGKTKLQGELEIASILEQYFILRTSWLYSEFGQNFMLTMLNLSNEKKVLNVVDNQIGTPTYAGDLAQFIIELITTESVKFGTYNYSNEGVASWYDFAKAIFEINKVNINVVPIPSSDFPTLARRPTFSVLDKTKIKLVFNSRPMYWRDSLELCLEKPKKPTF</sequence>
<dbReference type="AlphaFoldDB" id="A0A1A7QXF7"/>
<dbReference type="NCBIfam" id="TIGR01214">
    <property type="entry name" value="rmlD"/>
    <property type="match status" value="1"/>
</dbReference>
<evidence type="ECO:0000313" key="9">
    <source>
        <dbReference type="Proteomes" id="UP000248987"/>
    </source>
</evidence>
<dbReference type="InterPro" id="IPR036291">
    <property type="entry name" value="NAD(P)-bd_dom_sf"/>
</dbReference>
<dbReference type="GO" id="GO:0008831">
    <property type="term" value="F:dTDP-4-dehydrorhamnose reductase activity"/>
    <property type="evidence" value="ECO:0007669"/>
    <property type="project" value="UniProtKB-EC"/>
</dbReference>
<dbReference type="GO" id="GO:0019305">
    <property type="term" value="P:dTDP-rhamnose biosynthetic process"/>
    <property type="evidence" value="ECO:0007669"/>
    <property type="project" value="UniProtKB-UniPathway"/>
</dbReference>
<dbReference type="InterPro" id="IPR029903">
    <property type="entry name" value="RmlD-like-bd"/>
</dbReference>
<organism evidence="8 9">
    <name type="scientific">Gelidibacter algens</name>
    <dbReference type="NCBI Taxonomy" id="49280"/>
    <lineage>
        <taxon>Bacteria</taxon>
        <taxon>Pseudomonadati</taxon>
        <taxon>Bacteroidota</taxon>
        <taxon>Flavobacteriia</taxon>
        <taxon>Flavobacteriales</taxon>
        <taxon>Flavobacteriaceae</taxon>
        <taxon>Gelidibacter</taxon>
    </lineage>
</organism>
<comment type="caution">
    <text evidence="8">The sequence shown here is derived from an EMBL/GenBank/DDBJ whole genome shotgun (WGS) entry which is preliminary data.</text>
</comment>
<dbReference type="EC" id="1.1.1.133" evidence="3 6"/>
<keyword evidence="9" id="KW-1185">Reference proteome</keyword>
<keyword evidence="6" id="KW-0521">NADP</keyword>
<dbReference type="CDD" id="cd05254">
    <property type="entry name" value="dTDP_HR_like_SDR_e"/>
    <property type="match status" value="1"/>
</dbReference>
<evidence type="ECO:0000256" key="5">
    <source>
        <dbReference type="ARBA" id="ARBA00048200"/>
    </source>
</evidence>
<dbReference type="Proteomes" id="UP000248987">
    <property type="component" value="Unassembled WGS sequence"/>
</dbReference>
<accession>A0A1A7QXF7</accession>
<evidence type="ECO:0000256" key="4">
    <source>
        <dbReference type="ARBA" id="ARBA00017099"/>
    </source>
</evidence>
<feature type="domain" description="RmlD-like substrate binding" evidence="7">
    <location>
        <begin position="4"/>
        <end position="283"/>
    </location>
</feature>
<dbReference type="STRING" id="49280.A9996_15415"/>
<dbReference type="Pfam" id="PF04321">
    <property type="entry name" value="RmlD_sub_bind"/>
    <property type="match status" value="1"/>
</dbReference>